<evidence type="ECO:0000256" key="3">
    <source>
        <dbReference type="ARBA" id="ARBA00023163"/>
    </source>
</evidence>
<keyword evidence="7" id="KW-1185">Reference proteome</keyword>
<sequence>MTATRIKEVALTQFAKNGYEGASLADIAAEVGIKKQSIYTHFKGKDELFLDLFDDVLAKELNFVVEYLDHHKHLSIDQLLYGFLIQYKDCYEQDDNTKFFLRVAFFPPSHLYDEIVKQGYNYLDKLETMLIPLFDQAIAAGRIHADVSSEMAAVAFLAVLDGMFVELLFGGAEKSLKRIEASWFVYWRGIKS</sequence>
<reference evidence="6 7" key="1">
    <citation type="submission" date="2019-10" db="EMBL/GenBank/DDBJ databases">
        <title>Description of Paenibacillus terrestris sp. nov.</title>
        <authorList>
            <person name="Carlier A."/>
            <person name="Qi S."/>
        </authorList>
    </citation>
    <scope>NUCLEOTIDE SEQUENCE [LARGE SCALE GENOMIC DNA]</scope>
    <source>
        <strain evidence="6 7">LMG 31458</strain>
    </source>
</reference>
<dbReference type="Gene3D" id="1.10.357.10">
    <property type="entry name" value="Tetracycline Repressor, domain 2"/>
    <property type="match status" value="1"/>
</dbReference>
<evidence type="ECO:0000256" key="4">
    <source>
        <dbReference type="PROSITE-ProRule" id="PRU00335"/>
    </source>
</evidence>
<dbReference type="SUPFAM" id="SSF48498">
    <property type="entry name" value="Tetracyclin repressor-like, C-terminal domain"/>
    <property type="match status" value="1"/>
</dbReference>
<evidence type="ECO:0000259" key="5">
    <source>
        <dbReference type="PROSITE" id="PS50977"/>
    </source>
</evidence>
<gene>
    <name evidence="6" type="ORF">GC098_15050</name>
</gene>
<dbReference type="Proteomes" id="UP000616779">
    <property type="component" value="Unassembled WGS sequence"/>
</dbReference>
<feature type="domain" description="HTH tetR-type" evidence="5">
    <location>
        <begin position="1"/>
        <end position="60"/>
    </location>
</feature>
<dbReference type="Gene3D" id="1.10.10.60">
    <property type="entry name" value="Homeodomain-like"/>
    <property type="match status" value="1"/>
</dbReference>
<dbReference type="InterPro" id="IPR001647">
    <property type="entry name" value="HTH_TetR"/>
</dbReference>
<dbReference type="RefSeq" id="WP_171644009.1">
    <property type="nucleotide sequence ID" value="NZ_WHOA01000099.1"/>
</dbReference>
<dbReference type="EMBL" id="WHOA01000099">
    <property type="protein sequence ID" value="NOU72721.1"/>
    <property type="molecule type" value="Genomic_DNA"/>
</dbReference>
<dbReference type="Pfam" id="PF00440">
    <property type="entry name" value="TetR_N"/>
    <property type="match status" value="1"/>
</dbReference>
<accession>A0ABX1XXS0</accession>
<dbReference type="PANTHER" id="PTHR47506">
    <property type="entry name" value="TRANSCRIPTIONAL REGULATORY PROTEIN"/>
    <property type="match status" value="1"/>
</dbReference>
<dbReference type="PRINTS" id="PR00455">
    <property type="entry name" value="HTHTETR"/>
</dbReference>
<keyword evidence="3" id="KW-0804">Transcription</keyword>
<dbReference type="InterPro" id="IPR036271">
    <property type="entry name" value="Tet_transcr_reg_TetR-rel_C_sf"/>
</dbReference>
<proteinExistence type="predicted"/>
<name>A0ABX1XXS0_9BACL</name>
<evidence type="ECO:0000256" key="2">
    <source>
        <dbReference type="ARBA" id="ARBA00023125"/>
    </source>
</evidence>
<dbReference type="SUPFAM" id="SSF46689">
    <property type="entry name" value="Homeodomain-like"/>
    <property type="match status" value="1"/>
</dbReference>
<feature type="DNA-binding region" description="H-T-H motif" evidence="4">
    <location>
        <begin position="23"/>
        <end position="42"/>
    </location>
</feature>
<protein>
    <submittedName>
        <fullName evidence="6">TetR family transcriptional regulator</fullName>
    </submittedName>
</protein>
<keyword evidence="1" id="KW-0805">Transcription regulation</keyword>
<evidence type="ECO:0000313" key="7">
    <source>
        <dbReference type="Proteomes" id="UP000616779"/>
    </source>
</evidence>
<dbReference type="InterPro" id="IPR009057">
    <property type="entry name" value="Homeodomain-like_sf"/>
</dbReference>
<organism evidence="6 7">
    <name type="scientific">Paenibacillus phytorum</name>
    <dbReference type="NCBI Taxonomy" id="2654977"/>
    <lineage>
        <taxon>Bacteria</taxon>
        <taxon>Bacillati</taxon>
        <taxon>Bacillota</taxon>
        <taxon>Bacilli</taxon>
        <taxon>Bacillales</taxon>
        <taxon>Paenibacillaceae</taxon>
        <taxon>Paenibacillus</taxon>
    </lineage>
</organism>
<keyword evidence="2 4" id="KW-0238">DNA-binding</keyword>
<comment type="caution">
    <text evidence="6">The sequence shown here is derived from an EMBL/GenBank/DDBJ whole genome shotgun (WGS) entry which is preliminary data.</text>
</comment>
<dbReference type="PANTHER" id="PTHR47506:SF1">
    <property type="entry name" value="HTH-TYPE TRANSCRIPTIONAL REGULATOR YJDC"/>
    <property type="match status" value="1"/>
</dbReference>
<evidence type="ECO:0000313" key="6">
    <source>
        <dbReference type="EMBL" id="NOU72721.1"/>
    </source>
</evidence>
<evidence type="ECO:0000256" key="1">
    <source>
        <dbReference type="ARBA" id="ARBA00023015"/>
    </source>
</evidence>
<dbReference type="PROSITE" id="PS50977">
    <property type="entry name" value="HTH_TETR_2"/>
    <property type="match status" value="1"/>
</dbReference>